<name>A0A2J6PV38_9HELO</name>
<keyword evidence="2" id="KW-0812">Transmembrane</keyword>
<dbReference type="PANTHER" id="PTHR35896">
    <property type="entry name" value="IG-LIKE DOMAIN-CONTAINING PROTEIN"/>
    <property type="match status" value="1"/>
</dbReference>
<keyword evidence="2" id="KW-1133">Transmembrane helix</keyword>
<dbReference type="AlphaFoldDB" id="A0A2J6PV38"/>
<evidence type="ECO:0000313" key="3">
    <source>
        <dbReference type="EMBL" id="PMD17888.1"/>
    </source>
</evidence>
<gene>
    <name evidence="3" type="ORF">NA56DRAFT_661872</name>
</gene>
<feature type="transmembrane region" description="Helical" evidence="2">
    <location>
        <begin position="115"/>
        <end position="133"/>
    </location>
</feature>
<dbReference type="Proteomes" id="UP000235672">
    <property type="component" value="Unassembled WGS sequence"/>
</dbReference>
<protein>
    <submittedName>
        <fullName evidence="3">Uncharacterized protein</fullName>
    </submittedName>
</protein>
<organism evidence="3 4">
    <name type="scientific">Hyaloscypha hepaticicola</name>
    <dbReference type="NCBI Taxonomy" id="2082293"/>
    <lineage>
        <taxon>Eukaryota</taxon>
        <taxon>Fungi</taxon>
        <taxon>Dikarya</taxon>
        <taxon>Ascomycota</taxon>
        <taxon>Pezizomycotina</taxon>
        <taxon>Leotiomycetes</taxon>
        <taxon>Helotiales</taxon>
        <taxon>Hyaloscyphaceae</taxon>
        <taxon>Hyaloscypha</taxon>
    </lineage>
</organism>
<sequence>MDFFNHLGNTVSILPPNCEHTRHWKGPYIRDQCKIPIATLKKAGKVNLLLPSSSESKMSSAPVVDDIILESKHSASCSPRCSTSDTLTENENDETTTWKELKSHPSKTSFLSSAYTYPTLLALTLIWIVLAGLKLQTQITTSNSNTNSLQTSNAFINATEETPCGSTANAARSAGCLFDPLTFAWLPPACYDFPLTSSFLALQEWEYYRLLPDGSRRQLSLINIMQSSDEVVYVSWEFHRQHCAFLWLKMHRAMLERRPIDGVSMMDIITGVCDGVFRSGREDAGKATFLLL</sequence>
<dbReference type="OrthoDB" id="3501153at2759"/>
<feature type="region of interest" description="Disordered" evidence="1">
    <location>
        <begin position="80"/>
        <end position="99"/>
    </location>
</feature>
<evidence type="ECO:0000256" key="1">
    <source>
        <dbReference type="SAM" id="MobiDB-lite"/>
    </source>
</evidence>
<dbReference type="STRING" id="1745343.A0A2J6PV38"/>
<reference evidence="3 4" key="1">
    <citation type="submission" date="2016-05" db="EMBL/GenBank/DDBJ databases">
        <title>A degradative enzymes factory behind the ericoid mycorrhizal symbiosis.</title>
        <authorList>
            <consortium name="DOE Joint Genome Institute"/>
            <person name="Martino E."/>
            <person name="Morin E."/>
            <person name="Grelet G."/>
            <person name="Kuo A."/>
            <person name="Kohler A."/>
            <person name="Daghino S."/>
            <person name="Barry K."/>
            <person name="Choi C."/>
            <person name="Cichocki N."/>
            <person name="Clum A."/>
            <person name="Copeland A."/>
            <person name="Hainaut M."/>
            <person name="Haridas S."/>
            <person name="Labutti K."/>
            <person name="Lindquist E."/>
            <person name="Lipzen A."/>
            <person name="Khouja H.-R."/>
            <person name="Murat C."/>
            <person name="Ohm R."/>
            <person name="Olson A."/>
            <person name="Spatafora J."/>
            <person name="Veneault-Fourrey C."/>
            <person name="Henrissat B."/>
            <person name="Grigoriev I."/>
            <person name="Martin F."/>
            <person name="Perotto S."/>
        </authorList>
    </citation>
    <scope>NUCLEOTIDE SEQUENCE [LARGE SCALE GENOMIC DNA]</scope>
    <source>
        <strain evidence="3 4">UAMH 7357</strain>
    </source>
</reference>
<keyword evidence="2" id="KW-0472">Membrane</keyword>
<proteinExistence type="predicted"/>
<dbReference type="EMBL" id="KZ613497">
    <property type="protein sequence ID" value="PMD17888.1"/>
    <property type="molecule type" value="Genomic_DNA"/>
</dbReference>
<evidence type="ECO:0000256" key="2">
    <source>
        <dbReference type="SAM" id="Phobius"/>
    </source>
</evidence>
<evidence type="ECO:0000313" key="4">
    <source>
        <dbReference type="Proteomes" id="UP000235672"/>
    </source>
</evidence>
<dbReference type="InterPro" id="IPR053008">
    <property type="entry name" value="Phomopsin_biosynth_assoc"/>
</dbReference>
<dbReference type="PANTHER" id="PTHR35896:SF3">
    <property type="entry name" value="MAJOR FACILITATOR SUPERFAMILY TRANSPORTER"/>
    <property type="match status" value="1"/>
</dbReference>
<accession>A0A2J6PV38</accession>
<keyword evidence="4" id="KW-1185">Reference proteome</keyword>